<dbReference type="InterPro" id="IPR007461">
    <property type="entry name" value="Ysc84_actin-binding"/>
</dbReference>
<sequence length="200" mass="21425">MQSLLLSLGISLALCLALLTPLTANAQFSNPFGPSKTVTQQREDILKKNDATLRQLYRVQPKAKSLINKSVAYATFSNFGMKILIAGGGTGSGVVISRNGTKPIYMNMAEVQAGLGFGIKSFQNIFVFETEAALNDFVNSGWTFGGQVTAAAKYENNGDAYQDATIVAPGVLMYQLTDSGLAAEITGKGTKYYKNTDLNK</sequence>
<dbReference type="AlphaFoldDB" id="A0A6M9Q0R5"/>
<gene>
    <name evidence="3" type="ORF">DCO16_04145</name>
</gene>
<name>A0A6M9Q0R5_9BURK</name>
<evidence type="ECO:0000259" key="2">
    <source>
        <dbReference type="Pfam" id="PF04366"/>
    </source>
</evidence>
<feature type="signal peptide" evidence="1">
    <location>
        <begin position="1"/>
        <end position="26"/>
    </location>
</feature>
<keyword evidence="1" id="KW-0732">Signal</keyword>
<protein>
    <recommendedName>
        <fullName evidence="2">Ysc84 actin-binding domain-containing protein</fullName>
    </recommendedName>
</protein>
<dbReference type="Pfam" id="PF04366">
    <property type="entry name" value="Ysc84"/>
    <property type="match status" value="1"/>
</dbReference>
<evidence type="ECO:0000313" key="3">
    <source>
        <dbReference type="EMBL" id="QKM63616.1"/>
    </source>
</evidence>
<dbReference type="KEGG" id="pani:DCO16_04145"/>
<organism evidence="3 4">
    <name type="scientific">Polynucleobacter antarcticus</name>
    <dbReference type="NCBI Taxonomy" id="1743162"/>
    <lineage>
        <taxon>Bacteria</taxon>
        <taxon>Pseudomonadati</taxon>
        <taxon>Pseudomonadota</taxon>
        <taxon>Betaproteobacteria</taxon>
        <taxon>Burkholderiales</taxon>
        <taxon>Burkholderiaceae</taxon>
        <taxon>Polynucleobacter</taxon>
    </lineage>
</organism>
<dbReference type="Proteomes" id="UP000500806">
    <property type="component" value="Chromosome"/>
</dbReference>
<evidence type="ECO:0000313" key="4">
    <source>
        <dbReference type="Proteomes" id="UP000500806"/>
    </source>
</evidence>
<reference evidence="3 4" key="1">
    <citation type="submission" date="2018-04" db="EMBL/GenBank/DDBJ databases">
        <title>Polynucleobacter sp. LimPoW16 genome.</title>
        <authorList>
            <person name="Hahn M.W."/>
        </authorList>
    </citation>
    <scope>NUCLEOTIDE SEQUENCE [LARGE SCALE GENOMIC DNA]</scope>
    <source>
        <strain evidence="3 4">LimPoW16</strain>
    </source>
</reference>
<accession>A0A6M9Q0R5</accession>
<evidence type="ECO:0000256" key="1">
    <source>
        <dbReference type="SAM" id="SignalP"/>
    </source>
</evidence>
<feature type="domain" description="Ysc84 actin-binding" evidence="2">
    <location>
        <begin position="110"/>
        <end position="200"/>
    </location>
</feature>
<dbReference type="EMBL" id="CP028941">
    <property type="protein sequence ID" value="QKM63616.1"/>
    <property type="molecule type" value="Genomic_DNA"/>
</dbReference>
<keyword evidence="4" id="KW-1185">Reference proteome</keyword>
<proteinExistence type="predicted"/>
<feature type="chain" id="PRO_5026652437" description="Ysc84 actin-binding domain-containing protein" evidence="1">
    <location>
        <begin position="27"/>
        <end position="200"/>
    </location>
</feature>